<dbReference type="InterPro" id="IPR002524">
    <property type="entry name" value="Cation_efflux"/>
</dbReference>
<gene>
    <name evidence="10" type="ORF">F6I03_04970</name>
</gene>
<evidence type="ECO:0000313" key="10">
    <source>
        <dbReference type="EMBL" id="KAA9301222.1"/>
    </source>
</evidence>
<evidence type="ECO:0000256" key="2">
    <source>
        <dbReference type="ARBA" id="ARBA00008114"/>
    </source>
</evidence>
<dbReference type="InterPro" id="IPR050291">
    <property type="entry name" value="CDF_Transporter"/>
</dbReference>
<dbReference type="Gene3D" id="3.30.70.1350">
    <property type="entry name" value="Cation efflux protein, cytoplasmic domain"/>
    <property type="match status" value="1"/>
</dbReference>
<dbReference type="GO" id="GO:0016020">
    <property type="term" value="C:membrane"/>
    <property type="evidence" value="ECO:0007669"/>
    <property type="project" value="UniProtKB-SubCell"/>
</dbReference>
<comment type="similarity">
    <text evidence="2">Belongs to the cation diffusion facilitator (CDF) transporter (TC 2.A.4) family.</text>
</comment>
<feature type="transmembrane region" description="Helical" evidence="7">
    <location>
        <begin position="149"/>
        <end position="168"/>
    </location>
</feature>
<dbReference type="EMBL" id="VYWO01000002">
    <property type="protein sequence ID" value="KAA9301222.1"/>
    <property type="molecule type" value="Genomic_DNA"/>
</dbReference>
<evidence type="ECO:0000256" key="3">
    <source>
        <dbReference type="ARBA" id="ARBA00022448"/>
    </source>
</evidence>
<dbReference type="Pfam" id="PF01545">
    <property type="entry name" value="Cation_efflux"/>
    <property type="match status" value="1"/>
</dbReference>
<dbReference type="PANTHER" id="PTHR43840:SF50">
    <property type="entry name" value="MANGANESE EFFLUX SYSTEM PROTEIN MNES"/>
    <property type="match status" value="1"/>
</dbReference>
<evidence type="ECO:0000259" key="9">
    <source>
        <dbReference type="Pfam" id="PF16916"/>
    </source>
</evidence>
<dbReference type="OrthoDB" id="9806522at2"/>
<name>A0A5N1GK91_9LACT</name>
<keyword evidence="6 7" id="KW-0472">Membrane</keyword>
<sequence length="321" mass="35573">MKFRGSKSRPFKDPGLKICYTRSIKLRGVDTMPEQSYEQVKHAERATWLSIASYLIIATAKLLGGHVFHSSALTADGMNNLSDTINAVFMYIGLRFSRKPADSDHRYGHWKAESIATLAMSFLILYIGLEVTLNSLQNFFSTEAVTPDPLTIGVALISGLVMLGVYLYNKRLAKKLKSQALLASSKDNLTDALTSFMTAFTALSSQFGLPWLDGVMALIIGLIILKTGFDIFVDSTFQLTDGFPVDLIETYEEEIAAIPDVHRVRHIAARRYGANVYIDVTILVDPDLSVKEGHDITEKVEHVLADAFAIQQVDVHVEPDL</sequence>
<comment type="caution">
    <text evidence="10">The sequence shown here is derived from an EMBL/GenBank/DDBJ whole genome shotgun (WGS) entry which is preliminary data.</text>
</comment>
<evidence type="ECO:0000256" key="6">
    <source>
        <dbReference type="ARBA" id="ARBA00023136"/>
    </source>
</evidence>
<dbReference type="GO" id="GO:0008324">
    <property type="term" value="F:monoatomic cation transmembrane transporter activity"/>
    <property type="evidence" value="ECO:0007669"/>
    <property type="project" value="InterPro"/>
</dbReference>
<evidence type="ECO:0000259" key="8">
    <source>
        <dbReference type="Pfam" id="PF01545"/>
    </source>
</evidence>
<dbReference type="Pfam" id="PF16916">
    <property type="entry name" value="ZT_dimer"/>
    <property type="match status" value="1"/>
</dbReference>
<dbReference type="NCBIfam" id="TIGR01297">
    <property type="entry name" value="CDF"/>
    <property type="match status" value="1"/>
</dbReference>
<dbReference type="SUPFAM" id="SSF161111">
    <property type="entry name" value="Cation efflux protein transmembrane domain-like"/>
    <property type="match status" value="1"/>
</dbReference>
<dbReference type="InterPro" id="IPR036837">
    <property type="entry name" value="Cation_efflux_CTD_sf"/>
</dbReference>
<organism evidence="10 11">
    <name type="scientific">Aerococcus sanguinicola</name>
    <dbReference type="NCBI Taxonomy" id="119206"/>
    <lineage>
        <taxon>Bacteria</taxon>
        <taxon>Bacillati</taxon>
        <taxon>Bacillota</taxon>
        <taxon>Bacilli</taxon>
        <taxon>Lactobacillales</taxon>
        <taxon>Aerococcaceae</taxon>
        <taxon>Aerococcus</taxon>
    </lineage>
</organism>
<keyword evidence="3" id="KW-0813">Transport</keyword>
<keyword evidence="4 7" id="KW-0812">Transmembrane</keyword>
<evidence type="ECO:0000256" key="5">
    <source>
        <dbReference type="ARBA" id="ARBA00022989"/>
    </source>
</evidence>
<comment type="subcellular location">
    <subcellularLocation>
        <location evidence="1">Membrane</location>
        <topology evidence="1">Multi-pass membrane protein</topology>
    </subcellularLocation>
</comment>
<dbReference type="AlphaFoldDB" id="A0A5N1GK91"/>
<feature type="transmembrane region" description="Helical" evidence="7">
    <location>
        <begin position="215"/>
        <end position="233"/>
    </location>
</feature>
<feature type="transmembrane region" description="Helical" evidence="7">
    <location>
        <begin position="110"/>
        <end position="129"/>
    </location>
</feature>
<dbReference type="Gene3D" id="1.20.1510.10">
    <property type="entry name" value="Cation efflux protein transmembrane domain"/>
    <property type="match status" value="1"/>
</dbReference>
<dbReference type="Proteomes" id="UP000327148">
    <property type="component" value="Unassembled WGS sequence"/>
</dbReference>
<dbReference type="InterPro" id="IPR027469">
    <property type="entry name" value="Cation_efflux_TMD_sf"/>
</dbReference>
<evidence type="ECO:0000313" key="11">
    <source>
        <dbReference type="Proteomes" id="UP000327148"/>
    </source>
</evidence>
<evidence type="ECO:0000256" key="7">
    <source>
        <dbReference type="SAM" id="Phobius"/>
    </source>
</evidence>
<feature type="domain" description="Cation efflux protein cytoplasmic" evidence="9">
    <location>
        <begin position="247"/>
        <end position="319"/>
    </location>
</feature>
<dbReference type="SUPFAM" id="SSF160240">
    <property type="entry name" value="Cation efflux protein cytoplasmic domain-like"/>
    <property type="match status" value="1"/>
</dbReference>
<dbReference type="InterPro" id="IPR027470">
    <property type="entry name" value="Cation_efflux_CTD"/>
</dbReference>
<dbReference type="PANTHER" id="PTHR43840">
    <property type="entry name" value="MITOCHONDRIAL METAL TRANSPORTER 1-RELATED"/>
    <property type="match status" value="1"/>
</dbReference>
<protein>
    <submittedName>
        <fullName evidence="10">Cation transporter</fullName>
    </submittedName>
</protein>
<dbReference type="FunFam" id="1.20.1510.10:FF:000006">
    <property type="entry name" value="Divalent cation efflux transporter"/>
    <property type="match status" value="1"/>
</dbReference>
<keyword evidence="5 7" id="KW-1133">Transmembrane helix</keyword>
<dbReference type="InterPro" id="IPR058533">
    <property type="entry name" value="Cation_efflux_TM"/>
</dbReference>
<reference evidence="10 11" key="1">
    <citation type="submission" date="2019-09" db="EMBL/GenBank/DDBJ databases">
        <title>Draft genome sequence assemblies of isolates from the urinary tract.</title>
        <authorList>
            <person name="Mores C.R."/>
            <person name="Putonti C."/>
            <person name="Wolfe A.J."/>
        </authorList>
    </citation>
    <scope>NUCLEOTIDE SEQUENCE [LARGE SCALE GENOMIC DNA]</scope>
    <source>
        <strain evidence="10 11">UMB623</strain>
    </source>
</reference>
<evidence type="ECO:0000256" key="1">
    <source>
        <dbReference type="ARBA" id="ARBA00004141"/>
    </source>
</evidence>
<evidence type="ECO:0000256" key="4">
    <source>
        <dbReference type="ARBA" id="ARBA00022692"/>
    </source>
</evidence>
<accession>A0A5N1GK91</accession>
<proteinExistence type="inferred from homology"/>
<dbReference type="STRING" id="119206.AWM72_03780"/>
<feature type="domain" description="Cation efflux protein transmembrane" evidence="8">
    <location>
        <begin position="48"/>
        <end position="239"/>
    </location>
</feature>